<organism evidence="2 3">
    <name type="scientific">Streptomyces synnematoformans</name>
    <dbReference type="NCBI Taxonomy" id="415721"/>
    <lineage>
        <taxon>Bacteria</taxon>
        <taxon>Bacillati</taxon>
        <taxon>Actinomycetota</taxon>
        <taxon>Actinomycetes</taxon>
        <taxon>Kitasatosporales</taxon>
        <taxon>Streptomycetaceae</taxon>
        <taxon>Streptomyces</taxon>
    </lineage>
</organism>
<sequence length="680" mass="73530">MTLYGRDAVLTELVPRMVGLHPSRNRTIRQEPRGEVPAVVLHGRHGAGRSAVLAELRGAYADRVPLAVVDCAGTADDDAAVSNTSSTAELLTDLARGLSGHRPGFGRLRLPRLLTGLVAVSAWHRGEAGEQTCARERVAALLTDCGLEKDPERARAWPGDVLDLVDGWGTDDLGPIAAASVRLFTDRYLGRRENRAMRRWYLDVDGPPGARGDDVDVLTGISRAFHLGDDIRRRTESCLVEALLEDLRAAYTGWRHLNAAPRPLALLDNVHTPAGGHLLDLLLARRLDAADRPDPLVVVATSLGEPRGERFAGAARCTFADVPGLAGWRRPVRGSSGAGLVTLPLPPLDRDELLTMLRVGTEWGVRQEVARAVHRFTGGSPLGCRMFYDALEAAPEPPSVEPHELARLRLAGEHVTEQMLHALVPDAELSGYLVLLSVAQDPAAARALAGAYLTRDHQAGAVEAVRSHLRAEQWPQAGRPFVADDFLRAVLVHELRRRPAGATDPPLSWPELHELLRAHHEDRGEPAAARRHALAAGRPDEAARWLADTFRDAAAARWLVDLWHIATAPHPPDPGWADASRATASGERDATFEGDSVQRSVNRLLHAVWFAADPLSVPDAHLRGRVGRELDFLSLKHPTGNSTLYDASQEWPAALKDLRTPGSAVGDGAGGEEGRGHGMG</sequence>
<gene>
    <name evidence="2" type="ORF">GCM10009802_11250</name>
</gene>
<dbReference type="RefSeq" id="WP_344288489.1">
    <property type="nucleotide sequence ID" value="NZ_BAAAPF010000017.1"/>
</dbReference>
<keyword evidence="3" id="KW-1185">Reference proteome</keyword>
<comment type="caution">
    <text evidence="2">The sequence shown here is derived from an EMBL/GenBank/DDBJ whole genome shotgun (WGS) entry which is preliminary data.</text>
</comment>
<name>A0ABN2XJG8_9ACTN</name>
<dbReference type="EMBL" id="BAAAPF010000017">
    <property type="protein sequence ID" value="GAA2112854.1"/>
    <property type="molecule type" value="Genomic_DNA"/>
</dbReference>
<feature type="region of interest" description="Disordered" evidence="1">
    <location>
        <begin position="658"/>
        <end position="680"/>
    </location>
</feature>
<proteinExistence type="predicted"/>
<dbReference type="Proteomes" id="UP001500443">
    <property type="component" value="Unassembled WGS sequence"/>
</dbReference>
<feature type="region of interest" description="Disordered" evidence="1">
    <location>
        <begin position="573"/>
        <end position="594"/>
    </location>
</feature>
<evidence type="ECO:0008006" key="4">
    <source>
        <dbReference type="Google" id="ProtNLM"/>
    </source>
</evidence>
<protein>
    <recommendedName>
        <fullName evidence="4">ATP-binding protein</fullName>
    </recommendedName>
</protein>
<evidence type="ECO:0000313" key="3">
    <source>
        <dbReference type="Proteomes" id="UP001500443"/>
    </source>
</evidence>
<evidence type="ECO:0000256" key="1">
    <source>
        <dbReference type="SAM" id="MobiDB-lite"/>
    </source>
</evidence>
<reference evidence="2 3" key="1">
    <citation type="journal article" date="2019" name="Int. J. Syst. Evol. Microbiol.">
        <title>The Global Catalogue of Microorganisms (GCM) 10K type strain sequencing project: providing services to taxonomists for standard genome sequencing and annotation.</title>
        <authorList>
            <consortium name="The Broad Institute Genomics Platform"/>
            <consortium name="The Broad Institute Genome Sequencing Center for Infectious Disease"/>
            <person name="Wu L."/>
            <person name="Ma J."/>
        </authorList>
    </citation>
    <scope>NUCLEOTIDE SEQUENCE [LARGE SCALE GENOMIC DNA]</scope>
    <source>
        <strain evidence="2 3">JCM 15481</strain>
    </source>
</reference>
<evidence type="ECO:0000313" key="2">
    <source>
        <dbReference type="EMBL" id="GAA2112854.1"/>
    </source>
</evidence>
<accession>A0ABN2XJG8</accession>